<dbReference type="AlphaFoldDB" id="A0A1Y6D160"/>
<accession>A0A1Y6D160</accession>
<dbReference type="PROSITE" id="PS51318">
    <property type="entry name" value="TAT"/>
    <property type="match status" value="1"/>
</dbReference>
<dbReference type="EMBL" id="FXAM01000001">
    <property type="protein sequence ID" value="SMF96659.1"/>
    <property type="molecule type" value="Genomic_DNA"/>
</dbReference>
<dbReference type="InterPro" id="IPR006311">
    <property type="entry name" value="TAT_signal"/>
</dbReference>
<reference evidence="4 5" key="1">
    <citation type="submission" date="2016-12" db="EMBL/GenBank/DDBJ databases">
        <authorList>
            <person name="Song W.-J."/>
            <person name="Kurnit D.M."/>
        </authorList>
    </citation>
    <scope>NUCLEOTIDE SEQUENCE [LARGE SCALE GENOMIC DNA]</scope>
    <source>
        <strain evidence="4 5">175</strain>
    </source>
</reference>
<protein>
    <submittedName>
        <fullName evidence="4">Tat (Twin-arginine translocation) pathway signal sequence</fullName>
    </submittedName>
</protein>
<sequence length="137" mass="14935">MNQNVSDIHPNESALADHPAPLSAEDRRDFLKRAGRYAVGAPAAVLLLQAASIPARADAYGPPVSTTLNVPSDRRLKADIVREGTLPNGVALYSFRYTWSQQRFVGVMADEIEAVKPQAVSIHRTGYKMVDYSAVLN</sequence>
<dbReference type="Proteomes" id="UP000192923">
    <property type="component" value="Unassembled WGS sequence"/>
</dbReference>
<evidence type="ECO:0000259" key="3">
    <source>
        <dbReference type="Pfam" id="PF13884"/>
    </source>
</evidence>
<dbReference type="InterPro" id="IPR019546">
    <property type="entry name" value="TAT_signal_bac_arc"/>
</dbReference>
<evidence type="ECO:0000313" key="4">
    <source>
        <dbReference type="EMBL" id="SMF96659.1"/>
    </source>
</evidence>
<dbReference type="Pfam" id="PF13884">
    <property type="entry name" value="Peptidase_S74"/>
    <property type="match status" value="1"/>
</dbReference>
<dbReference type="InterPro" id="IPR030392">
    <property type="entry name" value="S74_ICA"/>
</dbReference>
<keyword evidence="1" id="KW-0732">Signal</keyword>
<organism evidence="4 5">
    <name type="scientific">Methylomagnum ishizawai</name>
    <dbReference type="NCBI Taxonomy" id="1760988"/>
    <lineage>
        <taxon>Bacteria</taxon>
        <taxon>Pseudomonadati</taxon>
        <taxon>Pseudomonadota</taxon>
        <taxon>Gammaproteobacteria</taxon>
        <taxon>Methylococcales</taxon>
        <taxon>Methylococcaceae</taxon>
        <taxon>Methylomagnum</taxon>
    </lineage>
</organism>
<feature type="domain" description="Peptidase S74" evidence="3">
    <location>
        <begin position="72"/>
        <end position="120"/>
    </location>
</feature>
<evidence type="ECO:0000256" key="2">
    <source>
        <dbReference type="SAM" id="MobiDB-lite"/>
    </source>
</evidence>
<feature type="region of interest" description="Disordered" evidence="2">
    <location>
        <begin position="1"/>
        <end position="21"/>
    </location>
</feature>
<gene>
    <name evidence="4" type="ORF">SAMN02949497_4065</name>
</gene>
<proteinExistence type="predicted"/>
<dbReference type="RefSeq" id="WP_125469043.1">
    <property type="nucleotide sequence ID" value="NZ_FXAM01000001.1"/>
</dbReference>
<evidence type="ECO:0000313" key="5">
    <source>
        <dbReference type="Proteomes" id="UP000192923"/>
    </source>
</evidence>
<name>A0A1Y6D160_9GAMM</name>
<dbReference type="STRING" id="1760988.SAMN02949497_4065"/>
<keyword evidence="5" id="KW-1185">Reference proteome</keyword>
<evidence type="ECO:0000256" key="1">
    <source>
        <dbReference type="ARBA" id="ARBA00022729"/>
    </source>
</evidence>
<dbReference type="NCBIfam" id="TIGR01409">
    <property type="entry name" value="TAT_signal_seq"/>
    <property type="match status" value="1"/>
</dbReference>
<dbReference type="OrthoDB" id="7226450at2"/>